<proteinExistence type="predicted"/>
<evidence type="ECO:0000313" key="4">
    <source>
        <dbReference type="EMBL" id="KAF5658019.1"/>
    </source>
</evidence>
<keyword evidence="5" id="KW-1185">Reference proteome</keyword>
<reference evidence="4 5" key="2">
    <citation type="submission" date="2020-05" db="EMBL/GenBank/DDBJ databases">
        <title>Identification and distribution of gene clusters putatively required for synthesis of sphingolipid metabolism inhibitors in phylogenetically diverse species of the filamentous fungus Fusarium.</title>
        <authorList>
            <person name="Kim H.-S."/>
            <person name="Busman M."/>
            <person name="Brown D.W."/>
            <person name="Divon H."/>
            <person name="Uhlig S."/>
            <person name="Proctor R.H."/>
        </authorList>
    </citation>
    <scope>NUCLEOTIDE SEQUENCE [LARGE SCALE GENOMIC DNA]</scope>
    <source>
        <strain evidence="4 5">NRRL 25331</strain>
    </source>
</reference>
<feature type="region of interest" description="Disordered" evidence="2">
    <location>
        <begin position="160"/>
        <end position="201"/>
    </location>
</feature>
<dbReference type="PANTHER" id="PTHR38166">
    <property type="entry name" value="C2H2-TYPE DOMAIN-CONTAINING PROTEIN-RELATED"/>
    <property type="match status" value="1"/>
</dbReference>
<feature type="compositionally biased region" description="Low complexity" evidence="2">
    <location>
        <begin position="188"/>
        <end position="201"/>
    </location>
</feature>
<feature type="region of interest" description="Disordered" evidence="2">
    <location>
        <begin position="506"/>
        <end position="539"/>
    </location>
</feature>
<dbReference type="PROSITE" id="PS50157">
    <property type="entry name" value="ZINC_FINGER_C2H2_2"/>
    <property type="match status" value="1"/>
</dbReference>
<organism evidence="4 5">
    <name type="scientific">Fusarium circinatum</name>
    <name type="common">Pitch canker fungus</name>
    <name type="synonym">Gibberella circinata</name>
    <dbReference type="NCBI Taxonomy" id="48490"/>
    <lineage>
        <taxon>Eukaryota</taxon>
        <taxon>Fungi</taxon>
        <taxon>Dikarya</taxon>
        <taxon>Ascomycota</taxon>
        <taxon>Pezizomycotina</taxon>
        <taxon>Sordariomycetes</taxon>
        <taxon>Hypocreomycetidae</taxon>
        <taxon>Hypocreales</taxon>
        <taxon>Nectriaceae</taxon>
        <taxon>Fusarium</taxon>
        <taxon>Fusarium fujikuroi species complex</taxon>
    </lineage>
</organism>
<dbReference type="EMBL" id="JAAQPE010000613">
    <property type="protein sequence ID" value="KAF5658019.1"/>
    <property type="molecule type" value="Genomic_DNA"/>
</dbReference>
<feature type="compositionally biased region" description="Polar residues" evidence="2">
    <location>
        <begin position="162"/>
        <end position="177"/>
    </location>
</feature>
<sequence length="609" mass="69025">MASTSNPLEMDEESKDVPLDQLFPALFGSSGDVTKRSKHEVTDCNPTSSVAQEVRSYLAYRELERSFPSSSSSNGTQGSSGFLSLAPPRVYKAAKYRPFRKVSVFCPDCGRGFKQMEGMNRHREDCRARSEKDKENPMPDAIRRDNSLYSMAKMEDMDDSYQDLNTLPSPNPEQSHATSEELGHRDSSQTPDSDETSSTTDIYLDNRKTQIINSIVFTVIQWLNSKLDVWRKNAGGNSNSASGTSEALLSSHLRAGSSNPINRVNKKRKAAEIDDHETDNEDEGDNMKDPPSSGMSIQGHEDPKFACPYFKYNPAKYKDWRTCPGPGWNDVHRVKEHLYRRHRQPQYRCARCWQPFTDEQGVIDHQRTDEPCPLQEMEYVEGFDAVQERSLRSRKRANQKLSETEKWRRVFNILFPHVLDDDVPSPFYEYSEMPQKGDACQHPEAGYLAQCEQYMLREVPQRLRQALGRELDRDLTIVEENLRRRAGDWVKTLLEEAFQELRQIRRLGNPAQRPEENKDIPAAAEGGQLPTSELPSVQGASLHFEEDGETWLDSFDLDSFDASAILGELQSSFDNGGLIEGFLRMGEDGAGEATKLSDSGYVSDSPEQL</sequence>
<evidence type="ECO:0000256" key="2">
    <source>
        <dbReference type="SAM" id="MobiDB-lite"/>
    </source>
</evidence>
<name>A0A8H5SW53_FUSCI</name>
<evidence type="ECO:0000256" key="1">
    <source>
        <dbReference type="PROSITE-ProRule" id="PRU00042"/>
    </source>
</evidence>
<evidence type="ECO:0000259" key="3">
    <source>
        <dbReference type="PROSITE" id="PS50157"/>
    </source>
</evidence>
<reference evidence="5" key="1">
    <citation type="journal article" date="2020" name="BMC Genomics">
        <title>Correction to: Identification and distribution of gene clusters required for synthesis of sphingolipid metabolism inhibitors in diverse species of the filamentous fungus Fusarium.</title>
        <authorList>
            <person name="Kim H.S."/>
            <person name="Lohmar J.M."/>
            <person name="Busman M."/>
            <person name="Brown D.W."/>
            <person name="Naumann T.A."/>
            <person name="Divon H.H."/>
            <person name="Lysoe E."/>
            <person name="Uhlig S."/>
            <person name="Proctor R.H."/>
        </authorList>
    </citation>
    <scope>NUCLEOTIDE SEQUENCE [LARGE SCALE GENOMIC DNA]</scope>
    <source>
        <strain evidence="5">NRRL 25331</strain>
    </source>
</reference>
<feature type="compositionally biased region" description="Basic and acidic residues" evidence="2">
    <location>
        <begin position="178"/>
        <end position="187"/>
    </location>
</feature>
<evidence type="ECO:0000313" key="5">
    <source>
        <dbReference type="Proteomes" id="UP000572754"/>
    </source>
</evidence>
<feature type="compositionally biased region" description="Acidic residues" evidence="2">
    <location>
        <begin position="274"/>
        <end position="284"/>
    </location>
</feature>
<gene>
    <name evidence="4" type="ORF">FCIRC_13026</name>
</gene>
<protein>
    <submittedName>
        <fullName evidence="4">Zinc finger domain-containing protein</fullName>
    </submittedName>
</protein>
<feature type="compositionally biased region" description="Polar residues" evidence="2">
    <location>
        <begin position="529"/>
        <end position="539"/>
    </location>
</feature>
<feature type="region of interest" description="Disordered" evidence="2">
    <location>
        <begin position="253"/>
        <end position="300"/>
    </location>
</feature>
<dbReference type="InterPro" id="IPR013087">
    <property type="entry name" value="Znf_C2H2_type"/>
</dbReference>
<accession>A0A8H5SW53</accession>
<keyword evidence="1" id="KW-0479">Metal-binding</keyword>
<dbReference type="GO" id="GO:0008270">
    <property type="term" value="F:zinc ion binding"/>
    <property type="evidence" value="ECO:0007669"/>
    <property type="project" value="UniProtKB-KW"/>
</dbReference>
<dbReference type="PANTHER" id="PTHR38166:SF1">
    <property type="entry name" value="C2H2-TYPE DOMAIN-CONTAINING PROTEIN"/>
    <property type="match status" value="1"/>
</dbReference>
<dbReference type="AlphaFoldDB" id="A0A8H5SW53"/>
<feature type="compositionally biased region" description="Basic and acidic residues" evidence="2">
    <location>
        <begin position="119"/>
        <end position="145"/>
    </location>
</feature>
<feature type="domain" description="C2H2-type" evidence="3">
    <location>
        <begin position="104"/>
        <end position="133"/>
    </location>
</feature>
<feature type="region of interest" description="Disordered" evidence="2">
    <location>
        <begin position="118"/>
        <end position="145"/>
    </location>
</feature>
<comment type="caution">
    <text evidence="4">The sequence shown here is derived from an EMBL/GenBank/DDBJ whole genome shotgun (WGS) entry which is preliminary data.</text>
</comment>
<dbReference type="Proteomes" id="UP000572754">
    <property type="component" value="Unassembled WGS sequence"/>
</dbReference>
<keyword evidence="1" id="KW-0863">Zinc-finger</keyword>
<keyword evidence="1" id="KW-0862">Zinc</keyword>